<dbReference type="Proteomes" id="UP001281761">
    <property type="component" value="Unassembled WGS sequence"/>
</dbReference>
<comment type="caution">
    <text evidence="2">The sequence shown here is derived from an EMBL/GenBank/DDBJ whole genome shotgun (WGS) entry which is preliminary data.</text>
</comment>
<keyword evidence="3" id="KW-1185">Reference proteome</keyword>
<feature type="compositionally biased region" description="Basic and acidic residues" evidence="1">
    <location>
        <begin position="414"/>
        <end position="427"/>
    </location>
</feature>
<evidence type="ECO:0008006" key="4">
    <source>
        <dbReference type="Google" id="ProtNLM"/>
    </source>
</evidence>
<feature type="compositionally biased region" description="Basic and acidic residues" evidence="1">
    <location>
        <begin position="488"/>
        <end position="509"/>
    </location>
</feature>
<feature type="region of interest" description="Disordered" evidence="1">
    <location>
        <begin position="238"/>
        <end position="527"/>
    </location>
</feature>
<reference evidence="2 3" key="1">
    <citation type="journal article" date="2022" name="bioRxiv">
        <title>Genomics of Preaxostyla Flagellates Illuminates Evolutionary Transitions and the Path Towards Mitochondrial Loss.</title>
        <authorList>
            <person name="Novak L.V.F."/>
            <person name="Treitli S.C."/>
            <person name="Pyrih J."/>
            <person name="Halakuc P."/>
            <person name="Pipaliya S.V."/>
            <person name="Vacek V."/>
            <person name="Brzon O."/>
            <person name="Soukal P."/>
            <person name="Eme L."/>
            <person name="Dacks J.B."/>
            <person name="Karnkowska A."/>
            <person name="Elias M."/>
            <person name="Hampl V."/>
        </authorList>
    </citation>
    <scope>NUCLEOTIDE SEQUENCE [LARGE SCALE GENOMIC DNA]</scope>
    <source>
        <strain evidence="2">NAU3</strain>
        <tissue evidence="2">Gut</tissue>
    </source>
</reference>
<feature type="compositionally biased region" description="Acidic residues" evidence="1">
    <location>
        <begin position="341"/>
        <end position="362"/>
    </location>
</feature>
<sequence>MNSRNLKWEFSKTAARAGIAQTKNKKLISYKLKKRRIDKDTAVSKLEQIAEETAKRSFFHDEKLMHRALKQAKQYTQMKTVKKLKEAKEAQNSDLITKFESELANIKAVKLDELHEISLYHHGLIDQKVLLFPETKKTAPGPISPTVNKILQHNVVLTQIKTMKGKHYGIQLPKDTFSESIVPDSADSDDNDEKMIVEKAETKTAAGPTPFLSLDLSRRQLQRIKQDAKLVVPLPATKQHVSWREQSKKKPSEPKHDGSESESEEDEESGDSEDNEDEESGDSEDNEDDEEIEQNESESGQEAADGGEDDADEPTFQVDSEGDIVFDDLLAPESSDGIIGDSEEEMEVDFDSDDSNPPEEDSQPSTETHPPLTEQKSKQKKKAISEPQLDDTDDASLFLQLASQPFTKTRGGKKSREREPDDSSSDHSKKRRPMRRAEKKQKERNGSQDRRNGRKEKEDEPIVKKKRQTSSYEETHSKRKEPKHRDRKTGTEKHAGSSSDRGQRSDQKNKPNIVQHPSWKAKQKSNEIAQFQGKKLVFD</sequence>
<dbReference type="PANTHER" id="PTHR23325">
    <property type="entry name" value="SERUM RESPONSE FACTOR-BINDING"/>
    <property type="match status" value="1"/>
</dbReference>
<organism evidence="2 3">
    <name type="scientific">Blattamonas nauphoetae</name>
    <dbReference type="NCBI Taxonomy" id="2049346"/>
    <lineage>
        <taxon>Eukaryota</taxon>
        <taxon>Metamonada</taxon>
        <taxon>Preaxostyla</taxon>
        <taxon>Oxymonadida</taxon>
        <taxon>Blattamonas</taxon>
    </lineage>
</organism>
<name>A0ABQ9Y4E8_9EUKA</name>
<dbReference type="EMBL" id="JARBJD010000036">
    <property type="protein sequence ID" value="KAK2958618.1"/>
    <property type="molecule type" value="Genomic_DNA"/>
</dbReference>
<gene>
    <name evidence="2" type="ORF">BLNAU_6387</name>
</gene>
<evidence type="ECO:0000313" key="3">
    <source>
        <dbReference type="Proteomes" id="UP001281761"/>
    </source>
</evidence>
<feature type="compositionally biased region" description="Acidic residues" evidence="1">
    <location>
        <begin position="260"/>
        <end position="296"/>
    </location>
</feature>
<evidence type="ECO:0000256" key="1">
    <source>
        <dbReference type="SAM" id="MobiDB-lite"/>
    </source>
</evidence>
<accession>A0ABQ9Y4E8</accession>
<feature type="compositionally biased region" description="Basic residues" evidence="1">
    <location>
        <begin position="428"/>
        <end position="439"/>
    </location>
</feature>
<feature type="compositionally biased region" description="Basic residues" evidence="1">
    <location>
        <begin position="477"/>
        <end position="487"/>
    </location>
</feature>
<dbReference type="PANTHER" id="PTHR23325:SF1">
    <property type="entry name" value="SERUM RESPONSE FACTOR-BINDING PROTEIN 1"/>
    <property type="match status" value="1"/>
</dbReference>
<proteinExistence type="predicted"/>
<dbReference type="InterPro" id="IPR037393">
    <property type="entry name" value="Bud22/SRFB1"/>
</dbReference>
<evidence type="ECO:0000313" key="2">
    <source>
        <dbReference type="EMBL" id="KAK2958618.1"/>
    </source>
</evidence>
<feature type="compositionally biased region" description="Basic and acidic residues" evidence="1">
    <location>
        <begin position="242"/>
        <end position="259"/>
    </location>
</feature>
<protein>
    <recommendedName>
        <fullName evidence="4">Bud22 domain-containing protein</fullName>
    </recommendedName>
</protein>
<feature type="compositionally biased region" description="Basic and acidic residues" evidence="1">
    <location>
        <begin position="440"/>
        <end position="463"/>
    </location>
</feature>